<proteinExistence type="predicted"/>
<name>A0ABV1D1T2_9FIRM</name>
<dbReference type="Proteomes" id="UP001454086">
    <property type="component" value="Unassembled WGS sequence"/>
</dbReference>
<gene>
    <name evidence="1" type="ORF">WMQ36_05145</name>
</gene>
<dbReference type="EMBL" id="JBBMFM010000012">
    <property type="protein sequence ID" value="MEQ2424352.1"/>
    <property type="molecule type" value="Genomic_DNA"/>
</dbReference>
<dbReference type="RefSeq" id="WP_349117871.1">
    <property type="nucleotide sequence ID" value="NZ_JBBMFM010000012.1"/>
</dbReference>
<sequence length="211" mass="23512">MQLTPNYNLKKPEGTDPVDIQDFNDNADVVDAALKKKAESSGGDISEMTVKTLDNITTDFPVPVAGEKPKTFLGKVKKFFEDIKNWMTGVCLIGSIVNNCVTDNAKLPLSAAQGKALMDLYTVLNTNLIKNKFVSIPAKYIRENELTLIASFGDMIDLNNNIVLGILSPAFNTDMTNDFNISIYQKSNELYIKPSIAQYYSMNFNILYRCK</sequence>
<comment type="caution">
    <text evidence="1">The sequence shown here is derived from an EMBL/GenBank/DDBJ whole genome shotgun (WGS) entry which is preliminary data.</text>
</comment>
<organism evidence="1 2">
    <name type="scientific">Enterocloster hominis</name>
    <name type="common">ex Hitch et al. 2024</name>
    <dbReference type="NCBI Taxonomy" id="1917870"/>
    <lineage>
        <taxon>Bacteria</taxon>
        <taxon>Bacillati</taxon>
        <taxon>Bacillota</taxon>
        <taxon>Clostridia</taxon>
        <taxon>Lachnospirales</taxon>
        <taxon>Lachnospiraceae</taxon>
        <taxon>Enterocloster</taxon>
    </lineage>
</organism>
<evidence type="ECO:0000313" key="2">
    <source>
        <dbReference type="Proteomes" id="UP001454086"/>
    </source>
</evidence>
<reference evidence="1 2" key="1">
    <citation type="submission" date="2024-03" db="EMBL/GenBank/DDBJ databases">
        <title>Human intestinal bacterial collection.</title>
        <authorList>
            <person name="Pauvert C."/>
            <person name="Hitch T.C.A."/>
            <person name="Clavel T."/>
        </authorList>
    </citation>
    <scope>NUCLEOTIDE SEQUENCE [LARGE SCALE GENOMIC DNA]</scope>
    <source>
        <strain evidence="1 2">CLA-SR-H021</strain>
    </source>
</reference>
<accession>A0ABV1D1T2</accession>
<protein>
    <submittedName>
        <fullName evidence="1">Uncharacterized protein</fullName>
    </submittedName>
</protein>
<keyword evidence="2" id="KW-1185">Reference proteome</keyword>
<evidence type="ECO:0000313" key="1">
    <source>
        <dbReference type="EMBL" id="MEQ2424352.1"/>
    </source>
</evidence>